<dbReference type="GO" id="GO:0016209">
    <property type="term" value="F:antioxidant activity"/>
    <property type="evidence" value="ECO:0007669"/>
    <property type="project" value="InterPro"/>
</dbReference>
<proteinExistence type="predicted"/>
<dbReference type="InterPro" id="IPR036249">
    <property type="entry name" value="Thioredoxin-like_sf"/>
</dbReference>
<evidence type="ECO:0000259" key="1">
    <source>
        <dbReference type="PROSITE" id="PS51352"/>
    </source>
</evidence>
<name>A0A1H1QV28_9FLAO</name>
<reference evidence="2 3" key="1">
    <citation type="submission" date="2016-10" db="EMBL/GenBank/DDBJ databases">
        <authorList>
            <person name="Varghese N."/>
            <person name="Submissions S."/>
        </authorList>
    </citation>
    <scope>NUCLEOTIDE SEQUENCE [LARGE SCALE GENOMIC DNA]</scope>
    <source>
        <strain evidence="2 3">Mar_2010_102</strain>
    </source>
</reference>
<dbReference type="EMBL" id="LT629745">
    <property type="protein sequence ID" value="SDS27304.1"/>
    <property type="molecule type" value="Genomic_DNA"/>
</dbReference>
<organism evidence="2 3">
    <name type="scientific">Christiangramia echinicola</name>
    <dbReference type="NCBI Taxonomy" id="279359"/>
    <lineage>
        <taxon>Bacteria</taxon>
        <taxon>Pseudomonadati</taxon>
        <taxon>Bacteroidota</taxon>
        <taxon>Flavobacteriia</taxon>
        <taxon>Flavobacteriales</taxon>
        <taxon>Flavobacteriaceae</taxon>
        <taxon>Christiangramia</taxon>
    </lineage>
</organism>
<dbReference type="GO" id="GO:0016853">
    <property type="term" value="F:isomerase activity"/>
    <property type="evidence" value="ECO:0007669"/>
    <property type="project" value="UniProtKB-KW"/>
</dbReference>
<dbReference type="Gene3D" id="3.40.30.10">
    <property type="entry name" value="Glutaredoxin"/>
    <property type="match status" value="1"/>
</dbReference>
<sequence length="199" mass="22940">MMKGISIYSQFYNLLFAVFLISAIGCQNKKTPKNDGVASKLNGSTITEDSKKANPSFYAEGIPVYEKFKDMEPMLNVKNDTTYVVNFWATWCKPCIKEIPYFKELDSTYKDQKVKLVLVSLDFPKDVKTKLVSFAKEQQIESNVVVLLDGKYNDWIDKVSPHWSGAIPATYVFNRKRKELFQRTFESTEELIDIVEPFL</sequence>
<dbReference type="AlphaFoldDB" id="A0A1H1QV28"/>
<dbReference type="STRING" id="1250231.SAMN04488552_2649"/>
<dbReference type="InterPro" id="IPR050553">
    <property type="entry name" value="Thioredoxin_ResA/DsbE_sf"/>
</dbReference>
<protein>
    <submittedName>
        <fullName evidence="2">Thiol-disulfide isomerase or thioredoxin</fullName>
    </submittedName>
</protein>
<keyword evidence="2" id="KW-0413">Isomerase</keyword>
<keyword evidence="3" id="KW-1185">Reference proteome</keyword>
<dbReference type="InterPro" id="IPR013766">
    <property type="entry name" value="Thioredoxin_domain"/>
</dbReference>
<dbReference type="PANTHER" id="PTHR42852">
    <property type="entry name" value="THIOL:DISULFIDE INTERCHANGE PROTEIN DSBE"/>
    <property type="match status" value="1"/>
</dbReference>
<gene>
    <name evidence="2" type="ORF">SAMN04488552_2649</name>
</gene>
<dbReference type="PROSITE" id="PS51352">
    <property type="entry name" value="THIOREDOXIN_2"/>
    <property type="match status" value="1"/>
</dbReference>
<dbReference type="PROSITE" id="PS51257">
    <property type="entry name" value="PROKAR_LIPOPROTEIN"/>
    <property type="match status" value="1"/>
</dbReference>
<accession>A0A1H1QV28</accession>
<dbReference type="Pfam" id="PF00578">
    <property type="entry name" value="AhpC-TSA"/>
    <property type="match status" value="1"/>
</dbReference>
<dbReference type="InterPro" id="IPR000866">
    <property type="entry name" value="AhpC/TSA"/>
</dbReference>
<dbReference type="GO" id="GO:0016491">
    <property type="term" value="F:oxidoreductase activity"/>
    <property type="evidence" value="ECO:0007669"/>
    <property type="project" value="InterPro"/>
</dbReference>
<dbReference type="Proteomes" id="UP000198858">
    <property type="component" value="Chromosome I"/>
</dbReference>
<evidence type="ECO:0000313" key="3">
    <source>
        <dbReference type="Proteomes" id="UP000198858"/>
    </source>
</evidence>
<evidence type="ECO:0000313" key="2">
    <source>
        <dbReference type="EMBL" id="SDS27304.1"/>
    </source>
</evidence>
<feature type="domain" description="Thioredoxin" evidence="1">
    <location>
        <begin position="48"/>
        <end position="199"/>
    </location>
</feature>
<dbReference type="CDD" id="cd02966">
    <property type="entry name" value="TlpA_like_family"/>
    <property type="match status" value="1"/>
</dbReference>
<dbReference type="PANTHER" id="PTHR42852:SF13">
    <property type="entry name" value="PROTEIN DIPZ"/>
    <property type="match status" value="1"/>
</dbReference>
<dbReference type="RefSeq" id="WP_089663271.1">
    <property type="nucleotide sequence ID" value="NZ_LT629745.1"/>
</dbReference>
<dbReference type="SUPFAM" id="SSF52833">
    <property type="entry name" value="Thioredoxin-like"/>
    <property type="match status" value="1"/>
</dbReference>